<name>A0A1B1AJ32_9PROT</name>
<dbReference type="EMBL" id="CP013244">
    <property type="protein sequence ID" value="ANP46574.1"/>
    <property type="molecule type" value="Genomic_DNA"/>
</dbReference>
<organism evidence="1 2">
    <name type="scientific">Candidatus Viadribacter manganicus</name>
    <dbReference type="NCBI Taxonomy" id="1759059"/>
    <lineage>
        <taxon>Bacteria</taxon>
        <taxon>Pseudomonadati</taxon>
        <taxon>Pseudomonadota</taxon>
        <taxon>Alphaproteobacteria</taxon>
        <taxon>Hyphomonadales</taxon>
        <taxon>Hyphomonadaceae</taxon>
        <taxon>Candidatus Viadribacter</taxon>
    </lineage>
</organism>
<reference evidence="1 2" key="1">
    <citation type="submission" date="2015-11" db="EMBL/GenBank/DDBJ databases">
        <title>Whole-Genome Sequence of Candidatus Oderbacter manganicum from the National Park Lower Oder Valley, Germany.</title>
        <authorList>
            <person name="Braun B."/>
            <person name="Liere K."/>
            <person name="Szewzyk U."/>
        </authorList>
    </citation>
    <scope>NUCLEOTIDE SEQUENCE [LARGE SCALE GENOMIC DNA]</scope>
    <source>
        <strain evidence="1 2">OTSz_A_272</strain>
    </source>
</reference>
<keyword evidence="2" id="KW-1185">Reference proteome</keyword>
<dbReference type="STRING" id="1759059.ATE48_11920"/>
<dbReference type="AlphaFoldDB" id="A0A1B1AJ32"/>
<dbReference type="Proteomes" id="UP000092498">
    <property type="component" value="Chromosome"/>
</dbReference>
<gene>
    <name evidence="1" type="ORF">ATE48_11920</name>
</gene>
<evidence type="ECO:0000313" key="2">
    <source>
        <dbReference type="Proteomes" id="UP000092498"/>
    </source>
</evidence>
<dbReference type="InParanoid" id="A0A1B1AJ32"/>
<accession>A0A1B1AJ32</accession>
<protein>
    <submittedName>
        <fullName evidence="1">Uncharacterized protein</fullName>
    </submittedName>
</protein>
<sequence length="76" mass="8341">MALWTFLCFGNPGRQREKVSSKNPSEKTIVKAVQSASALDARVEGDDGEFYNADGSCDSLQVEQPERSLWSKIFGG</sequence>
<proteinExistence type="predicted"/>
<evidence type="ECO:0000313" key="1">
    <source>
        <dbReference type="EMBL" id="ANP46574.1"/>
    </source>
</evidence>
<dbReference type="KEGG" id="cbot:ATE48_11920"/>